<gene>
    <name evidence="2" type="ORF">UXM345_LOCUS30267</name>
    <name evidence="1" type="ORF">XDN619_LOCUS17944</name>
</gene>
<protein>
    <submittedName>
        <fullName evidence="2">Uncharacterized protein</fullName>
    </submittedName>
</protein>
<organism evidence="2 3">
    <name type="scientific">Rotaria magnacalcarata</name>
    <dbReference type="NCBI Taxonomy" id="392030"/>
    <lineage>
        <taxon>Eukaryota</taxon>
        <taxon>Metazoa</taxon>
        <taxon>Spiralia</taxon>
        <taxon>Gnathifera</taxon>
        <taxon>Rotifera</taxon>
        <taxon>Eurotatoria</taxon>
        <taxon>Bdelloidea</taxon>
        <taxon>Philodinida</taxon>
        <taxon>Philodinidae</taxon>
        <taxon>Rotaria</taxon>
    </lineage>
</organism>
<proteinExistence type="predicted"/>
<name>A0A820E8P1_9BILA</name>
<reference evidence="2" key="1">
    <citation type="submission" date="2021-02" db="EMBL/GenBank/DDBJ databases">
        <authorList>
            <person name="Nowell W R."/>
        </authorList>
    </citation>
    <scope>NUCLEOTIDE SEQUENCE</scope>
</reference>
<accession>A0A820E8P1</accession>
<evidence type="ECO:0000313" key="3">
    <source>
        <dbReference type="Proteomes" id="UP000663842"/>
    </source>
</evidence>
<dbReference type="EMBL" id="CAJOBF010007836">
    <property type="protein sequence ID" value="CAF4242573.1"/>
    <property type="molecule type" value="Genomic_DNA"/>
</dbReference>
<evidence type="ECO:0000313" key="2">
    <source>
        <dbReference type="EMBL" id="CAF4242573.1"/>
    </source>
</evidence>
<dbReference type="AlphaFoldDB" id="A0A820E8P1"/>
<comment type="caution">
    <text evidence="2">The sequence shown here is derived from an EMBL/GenBank/DDBJ whole genome shotgun (WGS) entry which is preliminary data.</text>
</comment>
<dbReference type="Proteomes" id="UP000663842">
    <property type="component" value="Unassembled WGS sequence"/>
</dbReference>
<evidence type="ECO:0000313" key="1">
    <source>
        <dbReference type="EMBL" id="CAF2097172.1"/>
    </source>
</evidence>
<sequence length="165" mass="18112">MAPSNQSTISERSVLIPTFPPTIVAPPRFLTTIPVPSSNSTQNMSSISTTNANLRLASEALFKSNSVHRYPSTQFTCSDCHRIVRVCDVSVQASLDNKIDENAASRLRLVSLTSSDDGLAGDDAWFSFDSPLNGQKNHTNHPIQVLKDERYDGLSKCTLPKMHHV</sequence>
<dbReference type="Proteomes" id="UP000663887">
    <property type="component" value="Unassembled WGS sequence"/>
</dbReference>
<dbReference type="EMBL" id="CAJNRG010007695">
    <property type="protein sequence ID" value="CAF2097172.1"/>
    <property type="molecule type" value="Genomic_DNA"/>
</dbReference>